<comment type="subcellular location">
    <subcellularLocation>
        <location evidence="1">Membrane</location>
        <topology evidence="1">Multi-pass membrane protein</topology>
    </subcellularLocation>
</comment>
<proteinExistence type="predicted"/>
<feature type="transmembrane region" description="Helical" evidence="5">
    <location>
        <begin position="325"/>
        <end position="342"/>
    </location>
</feature>
<comment type="caution">
    <text evidence="7">The sequence shown here is derived from an EMBL/GenBank/DDBJ whole genome shotgun (WGS) entry which is preliminary data.</text>
</comment>
<dbReference type="PIRSF" id="PIRSF006060">
    <property type="entry name" value="AA_transporter"/>
    <property type="match status" value="1"/>
</dbReference>
<feature type="transmembrane region" description="Helical" evidence="5">
    <location>
        <begin position="226"/>
        <end position="252"/>
    </location>
</feature>
<feature type="transmembrane region" description="Helical" evidence="5">
    <location>
        <begin position="408"/>
        <end position="427"/>
    </location>
</feature>
<organism evidence="7 8">
    <name type="scientific">Domibacillus aminovorans</name>
    <dbReference type="NCBI Taxonomy" id="29332"/>
    <lineage>
        <taxon>Bacteria</taxon>
        <taxon>Bacillati</taxon>
        <taxon>Bacillota</taxon>
        <taxon>Bacilli</taxon>
        <taxon>Bacillales</taxon>
        <taxon>Bacillaceae</taxon>
        <taxon>Domibacillus</taxon>
    </lineage>
</organism>
<feature type="transmembrane region" description="Helical" evidence="5">
    <location>
        <begin position="382"/>
        <end position="402"/>
    </location>
</feature>
<evidence type="ECO:0000256" key="2">
    <source>
        <dbReference type="ARBA" id="ARBA00022692"/>
    </source>
</evidence>
<feature type="transmembrane region" description="Helical" evidence="5">
    <location>
        <begin position="182"/>
        <end position="205"/>
    </location>
</feature>
<name>A0A177L7P8_9BACI</name>
<evidence type="ECO:0000313" key="8">
    <source>
        <dbReference type="Proteomes" id="UP000076935"/>
    </source>
</evidence>
<dbReference type="AlphaFoldDB" id="A0A177L7P8"/>
<dbReference type="InterPro" id="IPR050367">
    <property type="entry name" value="APC_superfamily"/>
</dbReference>
<accession>A0A177L7P8</accession>
<keyword evidence="2 5" id="KW-0812">Transmembrane</keyword>
<keyword evidence="4 5" id="KW-0472">Membrane</keyword>
<feature type="transmembrane region" description="Helical" evidence="5">
    <location>
        <begin position="45"/>
        <end position="66"/>
    </location>
</feature>
<evidence type="ECO:0000256" key="3">
    <source>
        <dbReference type="ARBA" id="ARBA00022989"/>
    </source>
</evidence>
<dbReference type="Proteomes" id="UP000076935">
    <property type="component" value="Unassembled WGS sequence"/>
</dbReference>
<feature type="domain" description="Amino acid permease/ SLC12A" evidence="6">
    <location>
        <begin position="28"/>
        <end position="425"/>
    </location>
</feature>
<evidence type="ECO:0000256" key="5">
    <source>
        <dbReference type="SAM" id="Phobius"/>
    </source>
</evidence>
<dbReference type="NCBIfam" id="TIGR00908">
    <property type="entry name" value="2A0305"/>
    <property type="match status" value="1"/>
</dbReference>
<dbReference type="PANTHER" id="PTHR42770:SF7">
    <property type="entry name" value="MEMBRANE PROTEIN"/>
    <property type="match status" value="1"/>
</dbReference>
<evidence type="ECO:0000256" key="4">
    <source>
        <dbReference type="ARBA" id="ARBA00023136"/>
    </source>
</evidence>
<keyword evidence="3 5" id="KW-1133">Transmembrane helix</keyword>
<evidence type="ECO:0000313" key="7">
    <source>
        <dbReference type="EMBL" id="OAH61494.1"/>
    </source>
</evidence>
<protein>
    <submittedName>
        <fullName evidence="7">Ethanolamine transporter</fullName>
    </submittedName>
</protein>
<dbReference type="Pfam" id="PF00324">
    <property type="entry name" value="AA_permease"/>
    <property type="match status" value="1"/>
</dbReference>
<dbReference type="RefSeq" id="WP_063965305.1">
    <property type="nucleotide sequence ID" value="NZ_JBCNAN010000001.1"/>
</dbReference>
<gene>
    <name evidence="7" type="ORF">AWH49_12470</name>
</gene>
<feature type="transmembrane region" description="Helical" evidence="5">
    <location>
        <begin position="87"/>
        <end position="107"/>
    </location>
</feature>
<feature type="transmembrane region" description="Helical" evidence="5">
    <location>
        <begin position="348"/>
        <end position="370"/>
    </location>
</feature>
<dbReference type="PANTHER" id="PTHR42770">
    <property type="entry name" value="AMINO ACID TRANSPORTER-RELATED"/>
    <property type="match status" value="1"/>
</dbReference>
<reference evidence="7 8" key="1">
    <citation type="submission" date="2016-01" db="EMBL/GenBank/DDBJ databases">
        <title>Investigation of taxonomic status of Bacillus aminovorans.</title>
        <authorList>
            <person name="Verma A."/>
            <person name="Pal Y."/>
            <person name="Krishnamurthi S."/>
        </authorList>
    </citation>
    <scope>NUCLEOTIDE SEQUENCE [LARGE SCALE GENOMIC DNA]</scope>
    <source>
        <strain evidence="7 8">DSM 1314</strain>
    </source>
</reference>
<evidence type="ECO:0000256" key="1">
    <source>
        <dbReference type="ARBA" id="ARBA00004141"/>
    </source>
</evidence>
<dbReference type="STRING" id="29332.AWH48_20110"/>
<evidence type="ECO:0000259" key="6">
    <source>
        <dbReference type="Pfam" id="PF00324"/>
    </source>
</evidence>
<dbReference type="GO" id="GO:0016020">
    <property type="term" value="C:membrane"/>
    <property type="evidence" value="ECO:0007669"/>
    <property type="project" value="UniProtKB-SubCell"/>
</dbReference>
<feature type="transmembrane region" description="Helical" evidence="5">
    <location>
        <begin position="113"/>
        <end position="137"/>
    </location>
</feature>
<dbReference type="GO" id="GO:0055085">
    <property type="term" value="P:transmembrane transport"/>
    <property type="evidence" value="ECO:0007669"/>
    <property type="project" value="InterPro"/>
</dbReference>
<dbReference type="Gene3D" id="1.20.1740.10">
    <property type="entry name" value="Amino acid/polyamine transporter I"/>
    <property type="match status" value="1"/>
</dbReference>
<dbReference type="EMBL" id="LQWY01000018">
    <property type="protein sequence ID" value="OAH61494.1"/>
    <property type="molecule type" value="Genomic_DNA"/>
</dbReference>
<keyword evidence="8" id="KW-1185">Reference proteome</keyword>
<sequence length="457" mass="49507">MSTENLELKKVLTPLHLWGLGVGIVISGSYFGWNYGLAESGFVGMLIATAIIGLLYTTLCFSLAELATIMPHAGGGYAFARRAMGPLGGYLTGVGVALEFAVGTAVFTSGAGYYVNFLIPAINPILAAAVLYIFFFALHILGVKEFATVEMILVTIAVAMLIVFAIYGVPHVQTEKLFGGESLIPGGIAGIWAALPYAMWLYICMEMLPMLAEECRNPVKDLPRGIMAAIITLIILAFLVVTVTVGLGGASGTSAVENPLSYAISQGISENLWLVDGLAIVGLFGMLSSLAGAILAYSRQVFSLSRSGYLPSFLSRLHKTRRTPYMAVVVPGSIGFIFVLMFDPNKLILIATFGALVSYIMMNISLIMLRKKEPNLARPYKAPFYPVAPIVCIILSIIALFSSVFKDINFFFINIAIFAVAIGYYYVWARHRINADAPEEQFANMTQEEMEQENISV</sequence>
<dbReference type="InterPro" id="IPR004841">
    <property type="entry name" value="AA-permease/SLC12A_dom"/>
</dbReference>
<dbReference type="InterPro" id="IPR004757">
    <property type="entry name" value="EtNH_permease"/>
</dbReference>
<feature type="transmembrane region" description="Helical" evidence="5">
    <location>
        <begin position="12"/>
        <end position="33"/>
    </location>
</feature>
<feature type="transmembrane region" description="Helical" evidence="5">
    <location>
        <begin position="149"/>
        <end position="170"/>
    </location>
</feature>
<feature type="transmembrane region" description="Helical" evidence="5">
    <location>
        <begin position="272"/>
        <end position="297"/>
    </location>
</feature>